<dbReference type="Proteomes" id="UP000663829">
    <property type="component" value="Unassembled WGS sequence"/>
</dbReference>
<keyword evidence="1" id="KW-0175">Coiled coil</keyword>
<protein>
    <recommendedName>
        <fullName evidence="2">TLDc domain-containing protein</fullName>
    </recommendedName>
</protein>
<sequence length="375" mass="43329">MSGILPCKGCQRNFCQGHMNEHRQELEGDFQRLLSDRDLLYQQIYSETPTDPQAFDYISKWERKTIEKIEMIADQARRQVQDLLDEKRLKVKEKYDQFSAELRQRKESSHFFEQDIEILSKTLEQVKRDCEHKATSTTVTVKARTIDFDHILHITLNAKTNSHQNQLFIGGTLLDEKQHQSKLNEFYGNQNQQWELIYKSTRDGFAVSDFHRHCDGKGPTMVVIQSKNGGYLFGGYTAVPWNSNDQNAADPSAFIFTLTNPNHLPITKFSIKPAESNYAVCHHKQYGPIFGYHYGDRDDYDYRRRGLLDLLGGLDLLDLRLDDLFDIAVIEVDGMLNRSFIGFPVCYIDTLGHRENTFTGSGSCEVNEIEVYSVQ</sequence>
<proteinExistence type="predicted"/>
<dbReference type="PROSITE" id="PS51886">
    <property type="entry name" value="TLDC"/>
    <property type="match status" value="1"/>
</dbReference>
<dbReference type="EMBL" id="CAJNOQ010001506">
    <property type="protein sequence ID" value="CAF0899631.1"/>
    <property type="molecule type" value="Genomic_DNA"/>
</dbReference>
<organism evidence="3 5">
    <name type="scientific">Didymodactylos carnosus</name>
    <dbReference type="NCBI Taxonomy" id="1234261"/>
    <lineage>
        <taxon>Eukaryota</taxon>
        <taxon>Metazoa</taxon>
        <taxon>Spiralia</taxon>
        <taxon>Gnathifera</taxon>
        <taxon>Rotifera</taxon>
        <taxon>Eurotatoria</taxon>
        <taxon>Bdelloidea</taxon>
        <taxon>Philodinida</taxon>
        <taxon>Philodinidae</taxon>
        <taxon>Didymodactylos</taxon>
    </lineage>
</organism>
<feature type="coiled-coil region" evidence="1">
    <location>
        <begin position="66"/>
        <end position="93"/>
    </location>
</feature>
<name>A0A813ZFX6_9BILA</name>
<dbReference type="InterPro" id="IPR006571">
    <property type="entry name" value="TLDc_dom"/>
</dbReference>
<dbReference type="PANTHER" id="PTHR23354">
    <property type="entry name" value="NUCLEOLAR PROTEIN 7/ESTROGEN RECEPTOR COACTIVATOR-RELATED"/>
    <property type="match status" value="1"/>
</dbReference>
<dbReference type="Proteomes" id="UP000681722">
    <property type="component" value="Unassembled WGS sequence"/>
</dbReference>
<keyword evidence="5" id="KW-1185">Reference proteome</keyword>
<dbReference type="AlphaFoldDB" id="A0A813ZFX6"/>
<dbReference type="Pfam" id="PF07534">
    <property type="entry name" value="TLD"/>
    <property type="match status" value="1"/>
</dbReference>
<gene>
    <name evidence="3" type="ORF">GPM918_LOCUS8564</name>
    <name evidence="4" type="ORF">SRO942_LOCUS8564</name>
</gene>
<comment type="caution">
    <text evidence="3">The sequence shown here is derived from an EMBL/GenBank/DDBJ whole genome shotgun (WGS) entry which is preliminary data.</text>
</comment>
<feature type="domain" description="TLDc" evidence="2">
    <location>
        <begin position="172"/>
        <end position="336"/>
    </location>
</feature>
<evidence type="ECO:0000313" key="5">
    <source>
        <dbReference type="Proteomes" id="UP000663829"/>
    </source>
</evidence>
<evidence type="ECO:0000259" key="2">
    <source>
        <dbReference type="PROSITE" id="PS51886"/>
    </source>
</evidence>
<evidence type="ECO:0000313" key="4">
    <source>
        <dbReference type="EMBL" id="CAF3682342.1"/>
    </source>
</evidence>
<evidence type="ECO:0000256" key="1">
    <source>
        <dbReference type="SAM" id="Coils"/>
    </source>
</evidence>
<accession>A0A813ZFX6</accession>
<reference evidence="3" key="1">
    <citation type="submission" date="2021-02" db="EMBL/GenBank/DDBJ databases">
        <authorList>
            <person name="Nowell W R."/>
        </authorList>
    </citation>
    <scope>NUCLEOTIDE SEQUENCE</scope>
</reference>
<evidence type="ECO:0000313" key="3">
    <source>
        <dbReference type="EMBL" id="CAF0899631.1"/>
    </source>
</evidence>
<dbReference type="OrthoDB" id="298084at2759"/>
<dbReference type="SMART" id="SM00584">
    <property type="entry name" value="TLDc"/>
    <property type="match status" value="1"/>
</dbReference>
<dbReference type="EMBL" id="CAJOBC010001506">
    <property type="protein sequence ID" value="CAF3682342.1"/>
    <property type="molecule type" value="Genomic_DNA"/>
</dbReference>